<sequence>MNFALINIFGLQKSDNYKSPTREDDMGICCHSKEAAARNEEPVVHFSNVREEQTTDNRVIAVALYPLQSPNRFLLNFERGDKLIIEDDSDPDWYMARHINEERRGFVPKSYLNLDQFAGEERWFFGDTNRADAERLLLQPENEPGAFLVRHSHAQGSYALSIKDIDTNANEVLIRHYKIRTLDRGGFFISPRDSFATLKDLVAYYS</sequence>
<dbReference type="Pfam" id="PF00017">
    <property type="entry name" value="SH2"/>
    <property type="match status" value="1"/>
</dbReference>
<protein>
    <submittedName>
        <fullName evidence="7">Tyrosine-protein kinase transforming protein Src</fullName>
    </submittedName>
</protein>
<dbReference type="PROSITE" id="PS50001">
    <property type="entry name" value="SH2"/>
    <property type="match status" value="1"/>
</dbReference>
<dbReference type="InterPro" id="IPR001452">
    <property type="entry name" value="SH3_domain"/>
</dbReference>
<evidence type="ECO:0000313" key="8">
    <source>
        <dbReference type="Proteomes" id="UP000499080"/>
    </source>
</evidence>
<evidence type="ECO:0000256" key="2">
    <source>
        <dbReference type="ARBA" id="ARBA00022999"/>
    </source>
</evidence>
<dbReference type="Proteomes" id="UP000499080">
    <property type="component" value="Unassembled WGS sequence"/>
</dbReference>
<dbReference type="Gene3D" id="3.30.505.10">
    <property type="entry name" value="SH2 domain"/>
    <property type="match status" value="1"/>
</dbReference>
<feature type="non-terminal residue" evidence="7">
    <location>
        <position position="206"/>
    </location>
</feature>
<reference evidence="7 8" key="1">
    <citation type="journal article" date="2019" name="Sci. Rep.">
        <title>Orb-weaving spider Araneus ventricosus genome elucidates the spidroin gene catalogue.</title>
        <authorList>
            <person name="Kono N."/>
            <person name="Nakamura H."/>
            <person name="Ohtoshi R."/>
            <person name="Moran D.A.P."/>
            <person name="Shinohara A."/>
            <person name="Yoshida Y."/>
            <person name="Fujiwara M."/>
            <person name="Mori M."/>
            <person name="Tomita M."/>
            <person name="Arakawa K."/>
        </authorList>
    </citation>
    <scope>NUCLEOTIDE SEQUENCE [LARGE SCALE GENOMIC DNA]</scope>
</reference>
<dbReference type="EMBL" id="BGPR01028706">
    <property type="protein sequence ID" value="GBO00036.1"/>
    <property type="molecule type" value="Genomic_DNA"/>
</dbReference>
<dbReference type="GO" id="GO:0007167">
    <property type="term" value="P:enzyme-linked receptor protein signaling pathway"/>
    <property type="evidence" value="ECO:0007669"/>
    <property type="project" value="TreeGrafter"/>
</dbReference>
<dbReference type="InterPro" id="IPR000980">
    <property type="entry name" value="SH2"/>
</dbReference>
<evidence type="ECO:0000313" key="7">
    <source>
        <dbReference type="EMBL" id="GBO00036.1"/>
    </source>
</evidence>
<keyword evidence="7" id="KW-0418">Kinase</keyword>
<dbReference type="SUPFAM" id="SSF55550">
    <property type="entry name" value="SH2 domain"/>
    <property type="match status" value="1"/>
</dbReference>
<keyword evidence="1 4" id="KW-0728">SH3 domain</keyword>
<dbReference type="PANTHER" id="PTHR19969">
    <property type="entry name" value="SH2-SH3 ADAPTOR PROTEIN-RELATED"/>
    <property type="match status" value="1"/>
</dbReference>
<keyword evidence="2 3" id="KW-0727">SH2 domain</keyword>
<name>A0A4Y2TLQ0_ARAVE</name>
<dbReference type="SMART" id="SM00326">
    <property type="entry name" value="SH3"/>
    <property type="match status" value="1"/>
</dbReference>
<dbReference type="Pfam" id="PF00018">
    <property type="entry name" value="SH3_1"/>
    <property type="match status" value="1"/>
</dbReference>
<dbReference type="PROSITE" id="PS50002">
    <property type="entry name" value="SH3"/>
    <property type="match status" value="1"/>
</dbReference>
<evidence type="ECO:0000259" key="5">
    <source>
        <dbReference type="PROSITE" id="PS50001"/>
    </source>
</evidence>
<keyword evidence="7" id="KW-0808">Transferase</keyword>
<dbReference type="SUPFAM" id="SSF50044">
    <property type="entry name" value="SH3-domain"/>
    <property type="match status" value="1"/>
</dbReference>
<comment type="caution">
    <text evidence="7">The sequence shown here is derived from an EMBL/GenBank/DDBJ whole genome shotgun (WGS) entry which is preliminary data.</text>
</comment>
<evidence type="ECO:0000256" key="1">
    <source>
        <dbReference type="ARBA" id="ARBA00022443"/>
    </source>
</evidence>
<dbReference type="GO" id="GO:0016301">
    <property type="term" value="F:kinase activity"/>
    <property type="evidence" value="ECO:0007669"/>
    <property type="project" value="UniProtKB-KW"/>
</dbReference>
<dbReference type="GO" id="GO:0035591">
    <property type="term" value="F:signaling adaptor activity"/>
    <property type="evidence" value="ECO:0007669"/>
    <property type="project" value="TreeGrafter"/>
</dbReference>
<evidence type="ECO:0000259" key="6">
    <source>
        <dbReference type="PROSITE" id="PS50002"/>
    </source>
</evidence>
<dbReference type="OrthoDB" id="5983572at2759"/>
<feature type="domain" description="SH2" evidence="5">
    <location>
        <begin position="123"/>
        <end position="206"/>
    </location>
</feature>
<feature type="domain" description="SH3" evidence="6">
    <location>
        <begin position="56"/>
        <end position="117"/>
    </location>
</feature>
<dbReference type="InterPro" id="IPR036028">
    <property type="entry name" value="SH3-like_dom_sf"/>
</dbReference>
<dbReference type="GO" id="GO:0048468">
    <property type="term" value="P:cell development"/>
    <property type="evidence" value="ECO:0007669"/>
    <property type="project" value="UniProtKB-ARBA"/>
</dbReference>
<dbReference type="PRINTS" id="PR00401">
    <property type="entry name" value="SH2DOMAIN"/>
</dbReference>
<dbReference type="InterPro" id="IPR036860">
    <property type="entry name" value="SH2_dom_sf"/>
</dbReference>
<keyword evidence="8" id="KW-1185">Reference proteome</keyword>
<evidence type="ECO:0000256" key="3">
    <source>
        <dbReference type="PROSITE-ProRule" id="PRU00191"/>
    </source>
</evidence>
<dbReference type="Gene3D" id="2.30.30.40">
    <property type="entry name" value="SH3 Domains"/>
    <property type="match status" value="1"/>
</dbReference>
<organism evidence="7 8">
    <name type="scientific">Araneus ventricosus</name>
    <name type="common">Orbweaver spider</name>
    <name type="synonym">Epeira ventricosa</name>
    <dbReference type="NCBI Taxonomy" id="182803"/>
    <lineage>
        <taxon>Eukaryota</taxon>
        <taxon>Metazoa</taxon>
        <taxon>Ecdysozoa</taxon>
        <taxon>Arthropoda</taxon>
        <taxon>Chelicerata</taxon>
        <taxon>Arachnida</taxon>
        <taxon>Araneae</taxon>
        <taxon>Araneomorphae</taxon>
        <taxon>Entelegynae</taxon>
        <taxon>Araneoidea</taxon>
        <taxon>Araneidae</taxon>
        <taxon>Araneus</taxon>
    </lineage>
</organism>
<dbReference type="PANTHER" id="PTHR19969:SF15">
    <property type="entry name" value="SRC-LIKE-ADAPTER 2 ISOFORM X1"/>
    <property type="match status" value="1"/>
</dbReference>
<dbReference type="InterPro" id="IPR051184">
    <property type="entry name" value="Tyrosine-phos_adapter"/>
</dbReference>
<dbReference type="GO" id="GO:0005737">
    <property type="term" value="C:cytoplasm"/>
    <property type="evidence" value="ECO:0007669"/>
    <property type="project" value="TreeGrafter"/>
</dbReference>
<dbReference type="SMART" id="SM00252">
    <property type="entry name" value="SH2"/>
    <property type="match status" value="1"/>
</dbReference>
<proteinExistence type="predicted"/>
<evidence type="ECO:0000256" key="4">
    <source>
        <dbReference type="PROSITE-ProRule" id="PRU00192"/>
    </source>
</evidence>
<dbReference type="GO" id="GO:0030971">
    <property type="term" value="F:receptor tyrosine kinase binding"/>
    <property type="evidence" value="ECO:0007669"/>
    <property type="project" value="TreeGrafter"/>
</dbReference>
<dbReference type="GO" id="GO:0016477">
    <property type="term" value="P:cell migration"/>
    <property type="evidence" value="ECO:0007669"/>
    <property type="project" value="TreeGrafter"/>
</dbReference>
<gene>
    <name evidence="7" type="primary">V-SRC</name>
    <name evidence="7" type="ORF">AVEN_121507_1</name>
</gene>
<dbReference type="AlphaFoldDB" id="A0A4Y2TLQ0"/>
<accession>A0A4Y2TLQ0</accession>